<comment type="similarity">
    <text evidence="1 2">Belongs to the phD/YefM antitoxin family.</text>
</comment>
<gene>
    <name evidence="3" type="ORF">HNR51_002634</name>
</gene>
<reference evidence="3 4" key="1">
    <citation type="submission" date="2020-08" db="EMBL/GenBank/DDBJ databases">
        <title>Genomic Encyclopedia of Type Strains, Phase IV (KMG-IV): sequencing the most valuable type-strain genomes for metagenomic binning, comparative biology and taxonomic classification.</title>
        <authorList>
            <person name="Goeker M."/>
        </authorList>
    </citation>
    <scope>NUCLEOTIDE SEQUENCE [LARGE SCALE GENOMIC DNA]</scope>
    <source>
        <strain evidence="3 4">DSM 11490</strain>
    </source>
</reference>
<evidence type="ECO:0000313" key="3">
    <source>
        <dbReference type="EMBL" id="MBA8913551.1"/>
    </source>
</evidence>
<accession>A0AA40S2V6</accession>
<keyword evidence="4" id="KW-1185">Reference proteome</keyword>
<dbReference type="Proteomes" id="UP000543554">
    <property type="component" value="Unassembled WGS sequence"/>
</dbReference>
<proteinExistence type="inferred from homology"/>
<dbReference type="InterPro" id="IPR006442">
    <property type="entry name" value="Antitoxin_Phd/YefM"/>
</dbReference>
<name>A0AA40S2V6_9HYPH</name>
<evidence type="ECO:0000256" key="1">
    <source>
        <dbReference type="ARBA" id="ARBA00009981"/>
    </source>
</evidence>
<dbReference type="EMBL" id="JACJIB010000004">
    <property type="protein sequence ID" value="MBA8913551.1"/>
    <property type="molecule type" value="Genomic_DNA"/>
</dbReference>
<comment type="caution">
    <text evidence="3">The sequence shown here is derived from an EMBL/GenBank/DDBJ whole genome shotgun (WGS) entry which is preliminary data.</text>
</comment>
<dbReference type="NCBIfam" id="TIGR01552">
    <property type="entry name" value="phd_fam"/>
    <property type="match status" value="1"/>
</dbReference>
<dbReference type="SUPFAM" id="SSF143120">
    <property type="entry name" value="YefM-like"/>
    <property type="match status" value="1"/>
</dbReference>
<dbReference type="AlphaFoldDB" id="A0AA40S2V6"/>
<dbReference type="InterPro" id="IPR051416">
    <property type="entry name" value="phD-YefM_TA_antitoxins"/>
</dbReference>
<sequence>MKTVSLREAEADLSRLIEAASRGEPFVIAENGRPLVRVVPAEAEPPRTRRLGFLAGQISVPDDFDTMFQDEIIRLFEGGEERWGSSSTPTC</sequence>
<comment type="function">
    <text evidence="2">Antitoxin component of a type II toxin-antitoxin (TA) system.</text>
</comment>
<organism evidence="3 4">
    <name type="scientific">Methylorubrum thiocyanatum</name>
    <dbReference type="NCBI Taxonomy" id="47958"/>
    <lineage>
        <taxon>Bacteria</taxon>
        <taxon>Pseudomonadati</taxon>
        <taxon>Pseudomonadota</taxon>
        <taxon>Alphaproteobacteria</taxon>
        <taxon>Hyphomicrobiales</taxon>
        <taxon>Methylobacteriaceae</taxon>
        <taxon>Methylorubrum</taxon>
    </lineage>
</organism>
<dbReference type="RefSeq" id="WP_182555198.1">
    <property type="nucleotide sequence ID" value="NZ_BPRF01000015.1"/>
</dbReference>
<evidence type="ECO:0000313" key="4">
    <source>
        <dbReference type="Proteomes" id="UP000543554"/>
    </source>
</evidence>
<dbReference type="PANTHER" id="PTHR35377">
    <property type="entry name" value="ANTITOXIN VAPB49-RELATED-RELATED"/>
    <property type="match status" value="1"/>
</dbReference>
<protein>
    <recommendedName>
        <fullName evidence="2">Antitoxin</fullName>
    </recommendedName>
</protein>
<dbReference type="Pfam" id="PF02604">
    <property type="entry name" value="PhdYeFM_antitox"/>
    <property type="match status" value="1"/>
</dbReference>
<dbReference type="Gene3D" id="3.40.1620.10">
    <property type="entry name" value="YefM-like domain"/>
    <property type="match status" value="1"/>
</dbReference>
<dbReference type="InterPro" id="IPR036165">
    <property type="entry name" value="YefM-like_sf"/>
</dbReference>
<evidence type="ECO:0000256" key="2">
    <source>
        <dbReference type="RuleBase" id="RU362080"/>
    </source>
</evidence>